<accession>A0A060CAK3</accession>
<sequence length="88" mass="9980">MKIVTRRKDLSFGYFGLVIVIQGHEELFFEFSAEVARDDCECLLLKQLELVSSDDSSQDPSDNQMTSSKSLEAAKVKFFEDKMYSEAG</sequence>
<protein>
    <submittedName>
        <fullName evidence="1">CAZy families GT1 protein</fullName>
    </submittedName>
</protein>
<organism evidence="1">
    <name type="scientific">uncultured Pichia</name>
    <dbReference type="NCBI Taxonomy" id="747082"/>
    <lineage>
        <taxon>Eukaryota</taxon>
        <taxon>Fungi</taxon>
        <taxon>Dikarya</taxon>
        <taxon>Ascomycota</taxon>
        <taxon>Saccharomycotina</taxon>
        <taxon>Saccharomycetes</taxon>
        <taxon>Saccharomycetales</taxon>
        <taxon>Saccharomycetaceae</taxon>
        <taxon>environmental samples</taxon>
    </lineage>
</organism>
<name>A0A060CAK3_9SACH</name>
<feature type="non-terminal residue" evidence="1">
    <location>
        <position position="88"/>
    </location>
</feature>
<reference evidence="1" key="1">
    <citation type="journal article" date="2013" name="Environ. Microbiol.">
        <title>Seasonally variable intestinal metagenomes of the red palm weevil (Rhynchophorus ferrugineus).</title>
        <authorList>
            <person name="Jia S."/>
            <person name="Zhang X."/>
            <person name="Zhang G."/>
            <person name="Yin A."/>
            <person name="Zhang S."/>
            <person name="Li F."/>
            <person name="Wang L."/>
            <person name="Zhao D."/>
            <person name="Yun Q."/>
            <person name="Tala"/>
            <person name="Wang J."/>
            <person name="Sun G."/>
            <person name="Baabdullah M."/>
            <person name="Yu X."/>
            <person name="Hu S."/>
            <person name="Al-Mssallem I.S."/>
            <person name="Yu J."/>
        </authorList>
    </citation>
    <scope>NUCLEOTIDE SEQUENCE</scope>
</reference>
<dbReference type="AlphaFoldDB" id="A0A060CAK3"/>
<evidence type="ECO:0000313" key="1">
    <source>
        <dbReference type="EMBL" id="AIA91952.1"/>
    </source>
</evidence>
<dbReference type="EMBL" id="KF124634">
    <property type="protein sequence ID" value="AIA91952.1"/>
    <property type="molecule type" value="Genomic_DNA"/>
</dbReference>
<proteinExistence type="predicted"/>